<dbReference type="PANTHER" id="PTHR41368">
    <property type="entry name" value="PROTEIN YGHO"/>
    <property type="match status" value="1"/>
</dbReference>
<evidence type="ECO:0000313" key="1">
    <source>
        <dbReference type="EMBL" id="NYB73255.1"/>
    </source>
</evidence>
<dbReference type="InterPro" id="IPR039968">
    <property type="entry name" value="BcerS-like"/>
</dbReference>
<dbReference type="Gene3D" id="3.40.630.30">
    <property type="match status" value="1"/>
</dbReference>
<dbReference type="InterPro" id="IPR016181">
    <property type="entry name" value="Acyl_CoA_acyltransferase"/>
</dbReference>
<organism evidence="1 2">
    <name type="scientific">Sedimentibacter hydroxybenzoicus DSM 7310</name>
    <dbReference type="NCBI Taxonomy" id="1123245"/>
    <lineage>
        <taxon>Bacteria</taxon>
        <taxon>Bacillati</taxon>
        <taxon>Bacillota</taxon>
        <taxon>Tissierellia</taxon>
        <taxon>Sedimentibacter</taxon>
    </lineage>
</organism>
<reference evidence="1" key="1">
    <citation type="submission" date="2020-07" db="EMBL/GenBank/DDBJ databases">
        <title>Genomic analysis of a strain of Sedimentibacter Hydroxybenzoicus DSM7310.</title>
        <authorList>
            <person name="Ma S."/>
        </authorList>
    </citation>
    <scope>NUCLEOTIDE SEQUENCE</scope>
    <source>
        <strain evidence="1">DSM 7310</strain>
    </source>
</reference>
<evidence type="ECO:0000313" key="2">
    <source>
        <dbReference type="Proteomes" id="UP000611629"/>
    </source>
</evidence>
<dbReference type="PANTHER" id="PTHR41368:SF1">
    <property type="entry name" value="PROTEIN YGHO"/>
    <property type="match status" value="1"/>
</dbReference>
<name>A0A974GVN5_SEDHY</name>
<dbReference type="AlphaFoldDB" id="A0A974GVN5"/>
<dbReference type="RefSeq" id="WP_179236938.1">
    <property type="nucleotide sequence ID" value="NZ_JACBNQ010000002.1"/>
</dbReference>
<sequence length="363" mass="42398">MELVNITDKDRKNFINFYKNQYLDNPLKRDSMSGLLKGLVYGTSELCKSVDLEPLMIMDNGRIIMICVLAFAYRMQDFVQIGFFEATELNQNAFKLILDRAEQFAYAKGAYKLSASLNIHVNYGLGFLASGYDKKQSFGMAHNPEFYHEFFTSNNFEAIEMVSYKKDMRNTDKLLSDEIVDRLNGIYTVREADFSNLKREAEIYTDINNLSFKEHLFYYPRKKEEDYELFKDLRFLIKPENLLFVEKNGTPVGFMLWYPNFNQIMSSNETVGLKTVIKNRLFSHKIDTFKIVEMGVIPGERSKGAILCLFNYCFKCIKGKYDYMESGWILSDNTKSKSFGIKWADCESKRYKAYIKVLNNEQI</sequence>
<keyword evidence="2" id="KW-1185">Reference proteome</keyword>
<dbReference type="Proteomes" id="UP000611629">
    <property type="component" value="Unassembled WGS sequence"/>
</dbReference>
<proteinExistence type="predicted"/>
<comment type="caution">
    <text evidence="1">The sequence shown here is derived from an EMBL/GenBank/DDBJ whole genome shotgun (WGS) entry which is preliminary data.</text>
</comment>
<dbReference type="EMBL" id="JACBNQ010000002">
    <property type="protein sequence ID" value="NYB73255.1"/>
    <property type="molecule type" value="Genomic_DNA"/>
</dbReference>
<protein>
    <recommendedName>
        <fullName evidence="3">N-acetyltransferase domain-containing protein</fullName>
    </recommendedName>
</protein>
<evidence type="ECO:0008006" key="3">
    <source>
        <dbReference type="Google" id="ProtNLM"/>
    </source>
</evidence>
<accession>A0A974GVN5</accession>
<dbReference type="SUPFAM" id="SSF55729">
    <property type="entry name" value="Acyl-CoA N-acyltransferases (Nat)"/>
    <property type="match status" value="1"/>
</dbReference>
<gene>
    <name evidence="1" type="ORF">HZF24_03785</name>
</gene>